<keyword evidence="6" id="KW-0963">Cytoplasm</keyword>
<keyword evidence="6" id="KW-0493">Microtubule</keyword>
<keyword evidence="4 6" id="KW-0143">Chaperone</keyword>
<dbReference type="GO" id="GO:0005874">
    <property type="term" value="C:microtubule"/>
    <property type="evidence" value="ECO:0007669"/>
    <property type="project" value="UniProtKB-KW"/>
</dbReference>
<name>A0A914ZBK1_9BILA</name>
<evidence type="ECO:0000256" key="3">
    <source>
        <dbReference type="ARBA" id="ARBA00015002"/>
    </source>
</evidence>
<dbReference type="InterPro" id="IPR036126">
    <property type="entry name" value="TBCA_sf"/>
</dbReference>
<evidence type="ECO:0000313" key="7">
    <source>
        <dbReference type="Proteomes" id="UP000887577"/>
    </source>
</evidence>
<dbReference type="AlphaFoldDB" id="A0A914ZBK1"/>
<evidence type="ECO:0000313" key="8">
    <source>
        <dbReference type="WBParaSite" id="PSU_v2.g9126.t1"/>
    </source>
</evidence>
<accession>A0A914ZBK1</accession>
<dbReference type="GO" id="GO:0005829">
    <property type="term" value="C:cytosol"/>
    <property type="evidence" value="ECO:0007669"/>
    <property type="project" value="TreeGrafter"/>
</dbReference>
<dbReference type="GO" id="GO:0048487">
    <property type="term" value="F:beta-tubulin binding"/>
    <property type="evidence" value="ECO:0007669"/>
    <property type="project" value="InterPro"/>
</dbReference>
<dbReference type="InterPro" id="IPR004226">
    <property type="entry name" value="TBCA"/>
</dbReference>
<dbReference type="WBParaSite" id="PSU_v2.g9126.t1">
    <property type="protein sequence ID" value="PSU_v2.g9126.t1"/>
    <property type="gene ID" value="PSU_v2.g9126"/>
</dbReference>
<comment type="function">
    <text evidence="1">Tubulin-folding protein; involved in the early step of the tubulin folding pathway.</text>
</comment>
<dbReference type="Pfam" id="PF02970">
    <property type="entry name" value="TBCA"/>
    <property type="match status" value="1"/>
</dbReference>
<evidence type="ECO:0000256" key="6">
    <source>
        <dbReference type="RuleBase" id="RU364030"/>
    </source>
</evidence>
<comment type="subcellular location">
    <subcellularLocation>
        <location evidence="6">Cytoplasm</location>
        <location evidence="6">Cytoskeleton</location>
    </subcellularLocation>
</comment>
<proteinExistence type="inferred from homology"/>
<dbReference type="Gene3D" id="1.20.58.90">
    <property type="match status" value="1"/>
</dbReference>
<protein>
    <recommendedName>
        <fullName evidence="3 6">Tubulin-specific chaperone A</fullName>
    </recommendedName>
</protein>
<dbReference type="PANTHER" id="PTHR21500">
    <property type="entry name" value="TUBULIN-SPECIFIC CHAPERONE A"/>
    <property type="match status" value="1"/>
</dbReference>
<evidence type="ECO:0000256" key="2">
    <source>
        <dbReference type="ARBA" id="ARBA00006806"/>
    </source>
</evidence>
<reference evidence="8" key="1">
    <citation type="submission" date="2022-11" db="UniProtKB">
        <authorList>
            <consortium name="WormBaseParasite"/>
        </authorList>
    </citation>
    <scope>IDENTIFICATION</scope>
</reference>
<dbReference type="GO" id="GO:0007023">
    <property type="term" value="P:post-chaperonin tubulin folding pathway"/>
    <property type="evidence" value="ECO:0007669"/>
    <property type="project" value="UniProtKB-UniRule"/>
</dbReference>
<comment type="subunit">
    <text evidence="5 6">Supercomplex made of cofactors A to E. Cofactors A and D function by capturing and stabilizing tubulin in a quasi-native conformation. Cofactor E binds to the cofactor D-tubulin complex; interaction with cofactor C then causes the release of tubulin polypeptides that are committed to the native state.</text>
</comment>
<evidence type="ECO:0000256" key="1">
    <source>
        <dbReference type="ARBA" id="ARBA00003046"/>
    </source>
</evidence>
<keyword evidence="7" id="KW-1185">Reference proteome</keyword>
<dbReference type="SUPFAM" id="SSF46988">
    <property type="entry name" value="Tubulin chaperone cofactor A"/>
    <property type="match status" value="1"/>
</dbReference>
<keyword evidence="6" id="KW-0206">Cytoskeleton</keyword>
<comment type="similarity">
    <text evidence="2 6">Belongs to the TBCA family.</text>
</comment>
<dbReference type="GO" id="GO:0007021">
    <property type="term" value="P:tubulin complex assembly"/>
    <property type="evidence" value="ECO:0007669"/>
    <property type="project" value="UniProtKB-UniRule"/>
</dbReference>
<evidence type="ECO:0000256" key="5">
    <source>
        <dbReference type="ARBA" id="ARBA00026055"/>
    </source>
</evidence>
<evidence type="ECO:0000256" key="4">
    <source>
        <dbReference type="ARBA" id="ARBA00023186"/>
    </source>
</evidence>
<dbReference type="Proteomes" id="UP000887577">
    <property type="component" value="Unplaced"/>
</dbReference>
<sequence>MSDPKLLKELQIKTGVVKRLVKEHSMYVKDAEKEAEKIKQAKEDPNMDEYVLKKMVECLSETKGMIPIIAGKAHKASKELQMFIEANQEPLSGSEQLESARTEISTANEIPLFY</sequence>
<organism evidence="7 8">
    <name type="scientific">Panagrolaimus superbus</name>
    <dbReference type="NCBI Taxonomy" id="310955"/>
    <lineage>
        <taxon>Eukaryota</taxon>
        <taxon>Metazoa</taxon>
        <taxon>Ecdysozoa</taxon>
        <taxon>Nematoda</taxon>
        <taxon>Chromadorea</taxon>
        <taxon>Rhabditida</taxon>
        <taxon>Tylenchina</taxon>
        <taxon>Panagrolaimomorpha</taxon>
        <taxon>Panagrolaimoidea</taxon>
        <taxon>Panagrolaimidae</taxon>
        <taxon>Panagrolaimus</taxon>
    </lineage>
</organism>
<dbReference type="PANTHER" id="PTHR21500:SF0">
    <property type="entry name" value="TUBULIN-SPECIFIC CHAPERONE A"/>
    <property type="match status" value="1"/>
</dbReference>